<sequence length="202" mass="21092">MRVVTVGASAVAAVVLSAVLGFALLLAVLAGSAFDQAGASGAADIDGLPAPAPSADSETGCVRDDPTTRGCLTPTTLHVLESIYATFGEPGGIIRSATCWDPHLQNPTSDHPKGRACDLFPTRAGVFPTGDELAHGWQLANWLRANAGPLQIKYLIWQGRYWDPGTTDRDGAWGVPYTGGGIYDPTDATGGHFDHVHVSVAR</sequence>
<dbReference type="EMBL" id="FNBE01000015">
    <property type="protein sequence ID" value="SDG76783.1"/>
    <property type="molecule type" value="Genomic_DNA"/>
</dbReference>
<keyword evidence="3" id="KW-1185">Reference proteome</keyword>
<evidence type="ECO:0000259" key="1">
    <source>
        <dbReference type="Pfam" id="PF26571"/>
    </source>
</evidence>
<proteinExistence type="predicted"/>
<accession>A0A1G7WXY5</accession>
<name>A0A1G7WXY5_PSEOR</name>
<dbReference type="InterPro" id="IPR058593">
    <property type="entry name" value="ARB_07466-like_C"/>
</dbReference>
<dbReference type="STRING" id="366584.SAMN05216377_11518"/>
<dbReference type="Proteomes" id="UP000198967">
    <property type="component" value="Unassembled WGS sequence"/>
</dbReference>
<evidence type="ECO:0000313" key="3">
    <source>
        <dbReference type="Proteomes" id="UP000198967"/>
    </source>
</evidence>
<feature type="domain" description="ARB-07466-like C-terminal" evidence="1">
    <location>
        <begin position="69"/>
        <end position="173"/>
    </location>
</feature>
<gene>
    <name evidence="2" type="ORF">SAMN05216377_11518</name>
</gene>
<dbReference type="Pfam" id="PF26571">
    <property type="entry name" value="VldE"/>
    <property type="match status" value="1"/>
</dbReference>
<organism evidence="2 3">
    <name type="scientific">Pseudonocardia oroxyli</name>
    <dbReference type="NCBI Taxonomy" id="366584"/>
    <lineage>
        <taxon>Bacteria</taxon>
        <taxon>Bacillati</taxon>
        <taxon>Actinomycetota</taxon>
        <taxon>Actinomycetes</taxon>
        <taxon>Pseudonocardiales</taxon>
        <taxon>Pseudonocardiaceae</taxon>
        <taxon>Pseudonocardia</taxon>
    </lineage>
</organism>
<dbReference type="RefSeq" id="WP_093087972.1">
    <property type="nucleotide sequence ID" value="NZ_FNBE01000015.1"/>
</dbReference>
<protein>
    <recommendedName>
        <fullName evidence="1">ARB-07466-like C-terminal domain-containing protein</fullName>
    </recommendedName>
</protein>
<evidence type="ECO:0000313" key="2">
    <source>
        <dbReference type="EMBL" id="SDG76783.1"/>
    </source>
</evidence>
<dbReference type="AlphaFoldDB" id="A0A1G7WXY5"/>
<dbReference type="OrthoDB" id="2677885at2"/>
<reference evidence="2 3" key="1">
    <citation type="submission" date="2016-10" db="EMBL/GenBank/DDBJ databases">
        <authorList>
            <person name="de Groot N.N."/>
        </authorList>
    </citation>
    <scope>NUCLEOTIDE SEQUENCE [LARGE SCALE GENOMIC DNA]</scope>
    <source>
        <strain evidence="2 3">CGMCC 4.3143</strain>
    </source>
</reference>